<feature type="transmembrane region" description="Helical" evidence="1">
    <location>
        <begin position="129"/>
        <end position="151"/>
    </location>
</feature>
<evidence type="ECO:0000313" key="3">
    <source>
        <dbReference type="Proteomes" id="UP000539146"/>
    </source>
</evidence>
<keyword evidence="1" id="KW-1133">Transmembrane helix</keyword>
<dbReference type="Proteomes" id="UP000539146">
    <property type="component" value="Unassembled WGS sequence"/>
</dbReference>
<dbReference type="RefSeq" id="WP_175325461.1">
    <property type="nucleotide sequence ID" value="NZ_BAAAWP010000001.1"/>
</dbReference>
<gene>
    <name evidence="2" type="ORF">HP467_05225</name>
</gene>
<accession>A0A850DQI3</accession>
<reference evidence="2 3" key="1">
    <citation type="submission" date="2020-05" db="EMBL/GenBank/DDBJ databases">
        <title>Genome Sequencing of Type Strains.</title>
        <authorList>
            <person name="Lemaire J.F."/>
            <person name="Inderbitzin P."/>
            <person name="Gregorio O.A."/>
            <person name="Collins S.B."/>
            <person name="Wespe N."/>
            <person name="Knight-Connoni V."/>
        </authorList>
    </citation>
    <scope>NUCLEOTIDE SEQUENCE [LARGE SCALE GENOMIC DNA]</scope>
    <source>
        <strain evidence="2 3">DSM 20512</strain>
    </source>
</reference>
<feature type="transmembrane region" description="Helical" evidence="1">
    <location>
        <begin position="12"/>
        <end position="36"/>
    </location>
</feature>
<feature type="transmembrane region" description="Helical" evidence="1">
    <location>
        <begin position="105"/>
        <end position="122"/>
    </location>
</feature>
<keyword evidence="1" id="KW-0812">Transmembrane</keyword>
<evidence type="ECO:0000256" key="1">
    <source>
        <dbReference type="SAM" id="Phobius"/>
    </source>
</evidence>
<comment type="caution">
    <text evidence="2">The sequence shown here is derived from an EMBL/GenBank/DDBJ whole genome shotgun (WGS) entry which is preliminary data.</text>
</comment>
<dbReference type="EMBL" id="JABMCG010000090">
    <property type="protein sequence ID" value="NUU27514.1"/>
    <property type="molecule type" value="Genomic_DNA"/>
</dbReference>
<organism evidence="2 3">
    <name type="scientific">Curtobacterium citreum</name>
    <dbReference type="NCBI Taxonomy" id="2036"/>
    <lineage>
        <taxon>Bacteria</taxon>
        <taxon>Bacillati</taxon>
        <taxon>Actinomycetota</taxon>
        <taxon>Actinomycetes</taxon>
        <taxon>Micrococcales</taxon>
        <taxon>Microbacteriaceae</taxon>
        <taxon>Curtobacterium</taxon>
    </lineage>
</organism>
<feature type="transmembrane region" description="Helical" evidence="1">
    <location>
        <begin position="42"/>
        <end position="63"/>
    </location>
</feature>
<feature type="transmembrane region" description="Helical" evidence="1">
    <location>
        <begin position="70"/>
        <end position="93"/>
    </location>
</feature>
<name>A0A850DQI3_9MICO</name>
<protein>
    <submittedName>
        <fullName evidence="2">Uncharacterized protein</fullName>
    </submittedName>
</protein>
<evidence type="ECO:0000313" key="2">
    <source>
        <dbReference type="EMBL" id="NUU27514.1"/>
    </source>
</evidence>
<proteinExistence type="predicted"/>
<keyword evidence="1" id="KW-0472">Membrane</keyword>
<sequence length="337" mass="34114">MNDRSGGRPWWHVVSATLVGIGAAYLVHVGVVLVFLTGLGGGVALLVVTVLAGVGLGLCGFVGTGRRRDWWLGATALVLVPAALVTEVVPWVVASPGPLLLAPSPLPYLVGAVVGAVPALLVHPGRPRLAGLVSGGTAVLAVAALVTVLGVQAHGRAVERDQQAIARAQVAIGADFRPVTISPPGYGSDFEANIERRLPGFLQVFSSPASPAHYPGNTSGDDLTVVTLAADAPSCGRALEGVGPDGASEPETGCTATDGVVVRTSAHGHEVAAVVGDTLVAVSALREVDETVLRAAVRSAEPIGDAAYRHVLLGDGDEYTDELDGNRCPVTGAVCGP</sequence>
<dbReference type="AlphaFoldDB" id="A0A850DQI3"/>